<keyword evidence="3" id="KW-1003">Cell membrane</keyword>
<dbReference type="PROSITE" id="PS51379">
    <property type="entry name" value="4FE4S_FER_2"/>
    <property type="match status" value="1"/>
</dbReference>
<dbReference type="InterPro" id="IPR017896">
    <property type="entry name" value="4Fe4S_Fe-S-bd"/>
</dbReference>
<organism evidence="9 10">
    <name type="scientific">Vallitalea pronyensis</name>
    <dbReference type="NCBI Taxonomy" id="1348613"/>
    <lineage>
        <taxon>Bacteria</taxon>
        <taxon>Bacillati</taxon>
        <taxon>Bacillota</taxon>
        <taxon>Clostridia</taxon>
        <taxon>Lachnospirales</taxon>
        <taxon>Vallitaleaceae</taxon>
        <taxon>Vallitalea</taxon>
    </lineage>
</organism>
<evidence type="ECO:0000259" key="8">
    <source>
        <dbReference type="PROSITE" id="PS51379"/>
    </source>
</evidence>
<sequence length="236" mass="26415">MKWIKRFLQHKILALAIMGYIVVFIIHGATGIEALKASKYYFIEMIQILPPIFILTSLIQTWVPTKVILNNFGDGTGIKGKALSFAIGSLSAGPIYAAFPICGTLIKKGASIDNIVIILSTWAVVKAPMLINEVKFMGSKYMVLRWLLTTVAIFVMAYVMKWWVKKVPLTSQEEAPSKPLTINQQVCVKCGRCVNMYPHVCIKQETHITIKQEQLAHMSNKEKLELKECCPTGAIQ</sequence>
<protein>
    <submittedName>
        <fullName evidence="9">Permease</fullName>
    </submittedName>
</protein>
<evidence type="ECO:0000256" key="4">
    <source>
        <dbReference type="ARBA" id="ARBA00022692"/>
    </source>
</evidence>
<evidence type="ECO:0000256" key="6">
    <source>
        <dbReference type="ARBA" id="ARBA00023136"/>
    </source>
</evidence>
<dbReference type="EMBL" id="CP058649">
    <property type="protein sequence ID" value="QUI23379.1"/>
    <property type="molecule type" value="Genomic_DNA"/>
</dbReference>
<keyword evidence="5 7" id="KW-1133">Transmembrane helix</keyword>
<feature type="transmembrane region" description="Helical" evidence="7">
    <location>
        <begin position="143"/>
        <end position="164"/>
    </location>
</feature>
<dbReference type="SUPFAM" id="SSF54862">
    <property type="entry name" value="4Fe-4S ferredoxins"/>
    <property type="match status" value="1"/>
</dbReference>
<feature type="domain" description="4Fe-4S ferredoxin-type" evidence="8">
    <location>
        <begin position="178"/>
        <end position="207"/>
    </location>
</feature>
<evidence type="ECO:0000256" key="5">
    <source>
        <dbReference type="ARBA" id="ARBA00022989"/>
    </source>
</evidence>
<feature type="transmembrane region" description="Helical" evidence="7">
    <location>
        <begin position="12"/>
        <end position="29"/>
    </location>
</feature>
<evidence type="ECO:0000313" key="10">
    <source>
        <dbReference type="Proteomes" id="UP000683246"/>
    </source>
</evidence>
<accession>A0A8J8MKU3</accession>
<dbReference type="RefSeq" id="WP_212694062.1">
    <property type="nucleotide sequence ID" value="NZ_CP058649.1"/>
</dbReference>
<evidence type="ECO:0000256" key="1">
    <source>
        <dbReference type="ARBA" id="ARBA00004651"/>
    </source>
</evidence>
<dbReference type="KEGG" id="vpy:HZI73_14255"/>
<comment type="similarity">
    <text evidence="2">Belongs to the UPF0718 family.</text>
</comment>
<feature type="transmembrane region" description="Helical" evidence="7">
    <location>
        <begin position="83"/>
        <end position="106"/>
    </location>
</feature>
<keyword evidence="10" id="KW-1185">Reference proteome</keyword>
<name>A0A8J8MKU3_9FIRM</name>
<feature type="transmembrane region" description="Helical" evidence="7">
    <location>
        <begin position="41"/>
        <end position="63"/>
    </location>
</feature>
<gene>
    <name evidence="9" type="ORF">HZI73_14255</name>
</gene>
<dbReference type="AlphaFoldDB" id="A0A8J8MKU3"/>
<dbReference type="GO" id="GO:0005886">
    <property type="term" value="C:plasma membrane"/>
    <property type="evidence" value="ECO:0007669"/>
    <property type="project" value="UniProtKB-SubCell"/>
</dbReference>
<dbReference type="Proteomes" id="UP000683246">
    <property type="component" value="Chromosome"/>
</dbReference>
<keyword evidence="6 7" id="KW-0472">Membrane</keyword>
<evidence type="ECO:0000256" key="3">
    <source>
        <dbReference type="ARBA" id="ARBA00022475"/>
    </source>
</evidence>
<evidence type="ECO:0000313" key="9">
    <source>
        <dbReference type="EMBL" id="QUI23379.1"/>
    </source>
</evidence>
<comment type="subcellular location">
    <subcellularLocation>
        <location evidence="1">Cell membrane</location>
        <topology evidence="1">Multi-pass membrane protein</topology>
    </subcellularLocation>
</comment>
<reference evidence="9" key="1">
    <citation type="submission" date="2020-07" db="EMBL/GenBank/DDBJ databases">
        <title>Vallitalea pronyensis genome.</title>
        <authorList>
            <person name="Postec A."/>
        </authorList>
    </citation>
    <scope>NUCLEOTIDE SEQUENCE</scope>
    <source>
        <strain evidence="9">FatNI3</strain>
    </source>
</reference>
<proteinExistence type="inferred from homology"/>
<dbReference type="InterPro" id="IPR005524">
    <property type="entry name" value="DUF318"/>
</dbReference>
<keyword evidence="4 7" id="KW-0812">Transmembrane</keyword>
<evidence type="ECO:0000256" key="7">
    <source>
        <dbReference type="SAM" id="Phobius"/>
    </source>
</evidence>
<evidence type="ECO:0000256" key="2">
    <source>
        <dbReference type="ARBA" id="ARBA00006386"/>
    </source>
</evidence>
<dbReference type="Pfam" id="PF03773">
    <property type="entry name" value="ArsP_1"/>
    <property type="match status" value="1"/>
</dbReference>